<reference evidence="6 7" key="1">
    <citation type="submission" date="2019-06" db="EMBL/GenBank/DDBJ databases">
        <title>Pseudomonas bimorpha sp. nov. isolated from bovine raw milk and skim milk concentrate.</title>
        <authorList>
            <person name="Hofmann K."/>
            <person name="Huptas C."/>
            <person name="Doll E."/>
            <person name="Scherer S."/>
            <person name="Wenning M."/>
        </authorList>
    </citation>
    <scope>NUCLEOTIDE SEQUENCE [LARGE SCALE GENOMIC DNA]</scope>
    <source>
        <strain evidence="6 7">DSM 108990</strain>
    </source>
</reference>
<organism evidence="6 7">
    <name type="scientific">Pseudomonas saxonica</name>
    <dbReference type="NCBI Taxonomy" id="2600598"/>
    <lineage>
        <taxon>Bacteria</taxon>
        <taxon>Pseudomonadati</taxon>
        <taxon>Pseudomonadota</taxon>
        <taxon>Gammaproteobacteria</taxon>
        <taxon>Pseudomonadales</taxon>
        <taxon>Pseudomonadaceae</taxon>
        <taxon>Pseudomonas</taxon>
    </lineage>
</organism>
<keyword evidence="3" id="KW-0843">Virulence</keyword>
<dbReference type="EMBL" id="VFIP01000035">
    <property type="protein sequence ID" value="TWR87264.1"/>
    <property type="molecule type" value="Genomic_DNA"/>
</dbReference>
<comment type="subcellular location">
    <subcellularLocation>
        <location evidence="1">Secreted</location>
    </subcellularLocation>
</comment>
<dbReference type="PRINTS" id="PR01341">
    <property type="entry name" value="SALSPVBPROT"/>
</dbReference>
<proteinExistence type="predicted"/>
<evidence type="ECO:0000256" key="3">
    <source>
        <dbReference type="ARBA" id="ARBA00023026"/>
    </source>
</evidence>
<dbReference type="Pfam" id="PF12255">
    <property type="entry name" value="TcdB_toxin_midC"/>
    <property type="match status" value="1"/>
</dbReference>
<dbReference type="Pfam" id="PF12256">
    <property type="entry name" value="TcdB_toxin_midN"/>
    <property type="match status" value="1"/>
</dbReference>
<evidence type="ECO:0000256" key="1">
    <source>
        <dbReference type="ARBA" id="ARBA00004613"/>
    </source>
</evidence>
<dbReference type="InterPro" id="IPR028994">
    <property type="entry name" value="Integrin_alpha_N"/>
</dbReference>
<dbReference type="OrthoDB" id="6510336at2"/>
<dbReference type="InterPro" id="IPR003284">
    <property type="entry name" value="Sal_SpvB"/>
</dbReference>
<feature type="domain" description="Insecticide toxin TcdB middle/C-terminal" evidence="4">
    <location>
        <begin position="871"/>
        <end position="1009"/>
    </location>
</feature>
<evidence type="ECO:0000259" key="5">
    <source>
        <dbReference type="Pfam" id="PF12256"/>
    </source>
</evidence>
<protein>
    <submittedName>
        <fullName evidence="6">Toxin</fullName>
    </submittedName>
</protein>
<gene>
    <name evidence="6" type="ORF">FJD37_16840</name>
</gene>
<evidence type="ECO:0000313" key="6">
    <source>
        <dbReference type="EMBL" id="TWR87264.1"/>
    </source>
</evidence>
<dbReference type="InterPro" id="IPR022045">
    <property type="entry name" value="TcdB_toxin_mid/N"/>
</dbReference>
<sequence>MSTQAATQGDVLTPSLPKGGGAIHSIGTGWGAVGMTGGASFQVPLPLSPGRGFTAPMSLTYHSELGNSPFGMGWDASAGAISRNTLKGVPAYNHEDVFIGPSGSELIPERTLSNTLLTRVATHYNGLQLDSSYTVVRYLPRNENTFDRIEHWSSPADTAGFWLVQGADGNIHLYGKTPAARIVDSQMPNHVAQWLLEESLNPHGEQIYYQYKADTKGNGPRDFSAQRYLTRICYGNITARPQLMLWTTQTPAPRQWHFELIFDYGERARSMTQAPSYLEQTPWLERSDPYFSYAYGFELGSRRLCQQVLMFHYFPEETELGSEPVLTRRVLFEYASTRTQVNQLQCVHHQACEASGAISHWPPLELTYSDFELTVAPADWRPFDALQGPVNSQGYQLVDLYRDGLPGVLYRNDKSWYYREPLRAEPAQTPDHVVYEALQTLERIPIADQTRPLQQSLADLDGDGQLDWIIAQPGMSGFFTLDSSRQWSNFAPFTALPQEFFHPQGQLADLMGNGVYDLALIGSNSVRLYINQGQLGFSPGTDVAHQPDDDHLPLPGNGTTELLAFSDVLGSGQQHLIRIRHNEVKCWPNLGRGRFGKGFIFATLPFTYAEFEASRVLLGDLDGSGASDLLYVQPDQVLIFMNRSGNGLQGTPASLPWPVGVRHDRFSQASVSDLQGLGCSSLILTVNHPTPRHWRYDFVSRKPYLLISTDNNMGAVGHIDYSSSAQQWLDEKHSRLRAAKPPITGLPFALHLVTRQQQHDQISGNQLTQRFTYREGYYDGLERKFQGYGLLLTTDTEQSTLSAGRHGHTAALLRKTWFHTGKSLDMPRDNYWAGDEHALPLGKALLTRLEASTLQDTLLPTPSAGDLREAALALSGLTLREEVFAAAEAALTPVPYTVSEHRYQLRQLHPPASLLVLPLESKIYRYERERTDPACQHTINLRRDRYGGLVHGLTIEYARRARPSDPPPFNESHQKTWWRDTHDPAQQAYYISEVLAQPIHLEGNQRWRLHLPYRQRSNALVLEKDSLEPAHINYEYLISSGPTNPLGAHVPRTLAGMTVQYYTLALSDSALAQGHASFEALPAYRESAELDAMALSAYDDLPSLPGAPSFDLARTLRQEHYHRMSVFLPTDNADDSQSRATTALWSLKQGFARYSGEQSFYRVSRLRPSESHSFTELTYDRYHCHIASVTSIDGCQTQAVYDYRSLLPIKIIDPQGTVQQARYDAFGQLQATSIYGHERGIATGFAPLEQYQRPADDSPQAAIEAPETALSNAASACFYAPFSWMGKISASPERVQWIAKGYLTPGGYIRASCRARVATLDLSQADNRLLSEQIGLARREPVYGAVLQADTYTTSDPDITRHIHINLTCSDGFGRVLQTKQKTSAGMAYVVDPAGRLTQDSQAQPLRQHSEKRWRVSGRVEYNNKGLAIRSYRPYFADQHGYIEDESLRKSGFSDQLFYDPLGRLTSKINAKGDLSRQTYHTWYTVSEDENDTFED</sequence>
<keyword evidence="2" id="KW-0964">Secreted</keyword>
<dbReference type="GO" id="GO:0005576">
    <property type="term" value="C:extracellular region"/>
    <property type="evidence" value="ECO:0007669"/>
    <property type="project" value="UniProtKB-SubCell"/>
</dbReference>
<dbReference type="GO" id="GO:0005737">
    <property type="term" value="C:cytoplasm"/>
    <property type="evidence" value="ECO:0007669"/>
    <property type="project" value="InterPro"/>
</dbReference>
<dbReference type="RefSeq" id="WP_146426726.1">
    <property type="nucleotide sequence ID" value="NZ_VFIP01000035.1"/>
</dbReference>
<dbReference type="Proteomes" id="UP000317901">
    <property type="component" value="Unassembled WGS sequence"/>
</dbReference>
<dbReference type="SUPFAM" id="SSF69318">
    <property type="entry name" value="Integrin alpha N-terminal domain"/>
    <property type="match status" value="1"/>
</dbReference>
<name>A0A5C5PUM7_9PSED</name>
<accession>A0A5C5PUM7</accession>
<evidence type="ECO:0000256" key="2">
    <source>
        <dbReference type="ARBA" id="ARBA00022525"/>
    </source>
</evidence>
<dbReference type="InterPro" id="IPR022044">
    <property type="entry name" value="TcdB_toxin_mid/C"/>
</dbReference>
<dbReference type="Pfam" id="PF03534">
    <property type="entry name" value="SpvB"/>
    <property type="match status" value="1"/>
</dbReference>
<evidence type="ECO:0000313" key="7">
    <source>
        <dbReference type="Proteomes" id="UP000317901"/>
    </source>
</evidence>
<feature type="domain" description="Insecticide toxin TcdB middle/N-terminal" evidence="5">
    <location>
        <begin position="658"/>
        <end position="821"/>
    </location>
</feature>
<comment type="caution">
    <text evidence="6">The sequence shown here is derived from an EMBL/GenBank/DDBJ whole genome shotgun (WGS) entry which is preliminary data.</text>
</comment>
<evidence type="ECO:0000259" key="4">
    <source>
        <dbReference type="Pfam" id="PF12255"/>
    </source>
</evidence>